<dbReference type="InterPro" id="IPR000794">
    <property type="entry name" value="Beta-ketoacyl_synthase"/>
</dbReference>
<dbReference type="InterPro" id="IPR014031">
    <property type="entry name" value="Ketoacyl_synth_C"/>
</dbReference>
<dbReference type="InterPro" id="IPR014030">
    <property type="entry name" value="Ketoacyl_synth_N"/>
</dbReference>
<keyword evidence="3" id="KW-0012">Acyltransferase</keyword>
<protein>
    <submittedName>
        <fullName evidence="6">3-oxoacyl-[acyl-carrier-protein] synthase II</fullName>
    </submittedName>
</protein>
<sequence>MTTGSPEVVVTGMGVVSPAGCELAEFWPVLLAGQSLAAPVTGFDTTRHKARIGCPVAGFDQNRHLGAKQARRMDPFARYALAAALSAYADAGAPEVDGARTAVVVGNAVGGRTVSDQESRNFTEHGPSRVNPLMPLMTMPNAAAALIAMRLGWRGPATTIATTCASGADAIGHATLLLRTGQADVVLAGGAEATLTPVTLAAFGNLGAVSARNDDPAAAARPFDVDRDGFVMGEGAAFVVLERLADARARGAVRHAVVSGYASGSDAYHLSMPRADGAGAATVMAAAIAAAGLRPDDIGHVNAHGTSTPHNDRAEARALHTVFGATPPPVTSLKGTIGHLIGAAGAIEFVATVLALRHGLVPPTANHQKTEPGMDLDVVAAEARAVPPGPALSNSFGFGGHNAALVVSPA</sequence>
<dbReference type="GO" id="GO:0030497">
    <property type="term" value="P:fatty acid elongation"/>
    <property type="evidence" value="ECO:0007669"/>
    <property type="project" value="UniProtKB-ARBA"/>
</dbReference>
<dbReference type="STRING" id="113562.SAMN04489716_0532"/>
<dbReference type="FunFam" id="3.40.47.10:FF:000029">
    <property type="entry name" value="3-oxoacyl-[acyl-carrier-protein] synthase 1"/>
    <property type="match status" value="1"/>
</dbReference>
<evidence type="ECO:0000256" key="3">
    <source>
        <dbReference type="ARBA" id="ARBA00023315"/>
    </source>
</evidence>
<evidence type="ECO:0000256" key="1">
    <source>
        <dbReference type="ARBA" id="ARBA00008467"/>
    </source>
</evidence>
<dbReference type="NCBIfam" id="NF005589">
    <property type="entry name" value="PRK07314.1"/>
    <property type="match status" value="1"/>
</dbReference>
<proteinExistence type="inferred from homology"/>
<comment type="similarity">
    <text evidence="1 4">Belongs to the thiolase-like superfamily. Beta-ketoacyl-ACP synthases family.</text>
</comment>
<dbReference type="AlphaFoldDB" id="A0A1H1R9L6"/>
<keyword evidence="7" id="KW-1185">Reference proteome</keyword>
<dbReference type="EMBL" id="LT629758">
    <property type="protein sequence ID" value="SDS32411.1"/>
    <property type="molecule type" value="Genomic_DNA"/>
</dbReference>
<dbReference type="GO" id="GO:0004315">
    <property type="term" value="F:3-oxoacyl-[acyl-carrier-protein] synthase activity"/>
    <property type="evidence" value="ECO:0007669"/>
    <property type="project" value="TreeGrafter"/>
</dbReference>
<gene>
    <name evidence="6" type="ORF">SAMN04489716_0532</name>
</gene>
<organism evidence="6 7">
    <name type="scientific">Actinoplanes derwentensis</name>
    <dbReference type="NCBI Taxonomy" id="113562"/>
    <lineage>
        <taxon>Bacteria</taxon>
        <taxon>Bacillati</taxon>
        <taxon>Actinomycetota</taxon>
        <taxon>Actinomycetes</taxon>
        <taxon>Micromonosporales</taxon>
        <taxon>Micromonosporaceae</taxon>
        <taxon>Actinoplanes</taxon>
    </lineage>
</organism>
<dbReference type="SUPFAM" id="SSF53901">
    <property type="entry name" value="Thiolase-like"/>
    <property type="match status" value="2"/>
</dbReference>
<evidence type="ECO:0000256" key="4">
    <source>
        <dbReference type="RuleBase" id="RU003694"/>
    </source>
</evidence>
<reference evidence="6 7" key="1">
    <citation type="submission" date="2016-10" db="EMBL/GenBank/DDBJ databases">
        <authorList>
            <person name="de Groot N.N."/>
        </authorList>
    </citation>
    <scope>NUCLEOTIDE SEQUENCE [LARGE SCALE GENOMIC DNA]</scope>
    <source>
        <strain evidence="6 7">DSM 43941</strain>
    </source>
</reference>
<dbReference type="Pfam" id="PF00109">
    <property type="entry name" value="ketoacyl-synt"/>
    <property type="match status" value="1"/>
</dbReference>
<evidence type="ECO:0000313" key="7">
    <source>
        <dbReference type="Proteomes" id="UP000198688"/>
    </source>
</evidence>
<feature type="domain" description="Ketosynthase family 3 (KS3)" evidence="5">
    <location>
        <begin position="5"/>
        <end position="409"/>
    </location>
</feature>
<dbReference type="PANTHER" id="PTHR11712">
    <property type="entry name" value="POLYKETIDE SYNTHASE-RELATED"/>
    <property type="match status" value="1"/>
</dbReference>
<dbReference type="PROSITE" id="PS52004">
    <property type="entry name" value="KS3_2"/>
    <property type="match status" value="1"/>
</dbReference>
<dbReference type="PANTHER" id="PTHR11712:SF347">
    <property type="entry name" value="BETA KETOACYL-ACYL CARRIER PROTEIN SYNTHASE"/>
    <property type="match status" value="1"/>
</dbReference>
<dbReference type="CDD" id="cd00834">
    <property type="entry name" value="KAS_I_II"/>
    <property type="match status" value="1"/>
</dbReference>
<name>A0A1H1R9L6_9ACTN</name>
<dbReference type="RefSeq" id="WP_197686103.1">
    <property type="nucleotide sequence ID" value="NZ_BOMJ01000052.1"/>
</dbReference>
<dbReference type="FunFam" id="3.40.47.10:FF:000018">
    <property type="entry name" value="3-oxoacyl-[acyl-carrier-protein] synthase 2"/>
    <property type="match status" value="1"/>
</dbReference>
<dbReference type="SMART" id="SM00825">
    <property type="entry name" value="PKS_KS"/>
    <property type="match status" value="1"/>
</dbReference>
<dbReference type="InterPro" id="IPR016039">
    <property type="entry name" value="Thiolase-like"/>
</dbReference>
<evidence type="ECO:0000256" key="2">
    <source>
        <dbReference type="ARBA" id="ARBA00022679"/>
    </source>
</evidence>
<accession>A0A1H1R9L6</accession>
<dbReference type="Pfam" id="PF02801">
    <property type="entry name" value="Ketoacyl-synt_C"/>
    <property type="match status" value="1"/>
</dbReference>
<dbReference type="InterPro" id="IPR020841">
    <property type="entry name" value="PKS_Beta-ketoAc_synthase_dom"/>
</dbReference>
<evidence type="ECO:0000313" key="6">
    <source>
        <dbReference type="EMBL" id="SDS32411.1"/>
    </source>
</evidence>
<dbReference type="Gene3D" id="3.40.47.10">
    <property type="match status" value="2"/>
</dbReference>
<dbReference type="Proteomes" id="UP000198688">
    <property type="component" value="Chromosome I"/>
</dbReference>
<evidence type="ECO:0000259" key="5">
    <source>
        <dbReference type="PROSITE" id="PS52004"/>
    </source>
</evidence>
<keyword evidence="2 4" id="KW-0808">Transferase</keyword>